<evidence type="ECO:0000313" key="4">
    <source>
        <dbReference type="Proteomes" id="UP000596176"/>
    </source>
</evidence>
<dbReference type="InterPro" id="IPR032499">
    <property type="entry name" value="Phage_CI_C"/>
</dbReference>
<name>A0A7U0RLU7_SERPR</name>
<dbReference type="RefSeq" id="WP_049232541.1">
    <property type="nucleotide sequence ID" value="NZ_CP068391.1"/>
</dbReference>
<evidence type="ECO:0000313" key="3">
    <source>
        <dbReference type="EMBL" id="QQX51647.1"/>
    </source>
</evidence>
<dbReference type="Pfam" id="PF07022">
    <property type="entry name" value="Phage_CI_repr"/>
    <property type="match status" value="1"/>
</dbReference>
<proteinExistence type="predicted"/>
<dbReference type="AlphaFoldDB" id="A0A7U0RLU7"/>
<evidence type="ECO:0000259" key="2">
    <source>
        <dbReference type="Pfam" id="PF16452"/>
    </source>
</evidence>
<dbReference type="GO" id="GO:0003677">
    <property type="term" value="F:DNA binding"/>
    <property type="evidence" value="ECO:0007669"/>
    <property type="project" value="InterPro"/>
</dbReference>
<reference evidence="3 4" key="1">
    <citation type="submission" date="2021-01" db="EMBL/GenBank/DDBJ databases">
        <title>Chromosome sequence of Serratia proteamaculans strain 94 rif-r, isolated from spoiled beef.</title>
        <authorList>
            <person name="Zaytseva Y.V."/>
            <person name="Iablokov S.N."/>
            <person name="Klyukina A."/>
        </authorList>
    </citation>
    <scope>NUCLEOTIDE SEQUENCE [LARGE SCALE GENOMIC DNA]</scope>
    <source>
        <strain evidence="3 4">94 rif-r</strain>
    </source>
</reference>
<feature type="domain" description="Bacteriophage CI repressor N-terminal" evidence="1">
    <location>
        <begin position="20"/>
        <end position="84"/>
    </location>
</feature>
<dbReference type="InterPro" id="IPR010744">
    <property type="entry name" value="Phage_CI_N"/>
</dbReference>
<accession>A0A7U0RLU7</accession>
<dbReference type="Gene3D" id="2.10.109.10">
    <property type="entry name" value="Umud Fragment, subunit A"/>
    <property type="match status" value="1"/>
</dbReference>
<dbReference type="GO" id="GO:0045892">
    <property type="term" value="P:negative regulation of DNA-templated transcription"/>
    <property type="evidence" value="ECO:0007669"/>
    <property type="project" value="InterPro"/>
</dbReference>
<gene>
    <name evidence="3" type="ORF">JKX24_15665</name>
</gene>
<dbReference type="Pfam" id="PF16452">
    <property type="entry name" value="Phage_CI_C"/>
    <property type="match status" value="1"/>
</dbReference>
<feature type="domain" description="Bacteriophage CI repressor C-terminal" evidence="2">
    <location>
        <begin position="94"/>
        <end position="191"/>
    </location>
</feature>
<dbReference type="EMBL" id="CP068391">
    <property type="protein sequence ID" value="QQX51647.1"/>
    <property type="molecule type" value="Genomic_DNA"/>
</dbReference>
<dbReference type="Gene3D" id="1.10.260.40">
    <property type="entry name" value="lambda repressor-like DNA-binding domains"/>
    <property type="match status" value="1"/>
</dbReference>
<sequence>MSTLKSPNAIRIDTSCGGKAAIERLVEAYGFSTRQALCDHLGVSKSTLANRYLRDTFPADWVIDCALETGVSLRWLTTGEGPLYLDQSSDLIAIDRLKLINGKLHPSNYIMFDKALLPNGIISPRVVLDGSVSHVVELDTQTLTDGLWLIEIEGTASIKKLTRIPVGKVRVTGGDVSFDCSIDEIKLTGRVELTIAKG</sequence>
<dbReference type="GO" id="GO:0051259">
    <property type="term" value="P:protein complex oligomerization"/>
    <property type="evidence" value="ECO:0007669"/>
    <property type="project" value="InterPro"/>
</dbReference>
<dbReference type="InterPro" id="IPR010982">
    <property type="entry name" value="Lambda_DNA-bd_dom_sf"/>
</dbReference>
<organism evidence="3 4">
    <name type="scientific">Serratia proteamaculans</name>
    <dbReference type="NCBI Taxonomy" id="28151"/>
    <lineage>
        <taxon>Bacteria</taxon>
        <taxon>Pseudomonadati</taxon>
        <taxon>Pseudomonadota</taxon>
        <taxon>Gammaproteobacteria</taxon>
        <taxon>Enterobacterales</taxon>
        <taxon>Yersiniaceae</taxon>
        <taxon>Serratia</taxon>
    </lineage>
</organism>
<protein>
    <submittedName>
        <fullName evidence="3">Phage repressor protein CI</fullName>
    </submittedName>
</protein>
<evidence type="ECO:0000259" key="1">
    <source>
        <dbReference type="Pfam" id="PF07022"/>
    </source>
</evidence>
<dbReference type="Proteomes" id="UP000596176">
    <property type="component" value="Chromosome"/>
</dbReference>